<dbReference type="EMBL" id="JABSTQ010009314">
    <property type="protein sequence ID" value="KAG0430542.1"/>
    <property type="molecule type" value="Genomic_DNA"/>
</dbReference>
<evidence type="ECO:0000313" key="1">
    <source>
        <dbReference type="EMBL" id="KAG0430542.1"/>
    </source>
</evidence>
<accession>A0AC60Q9N6</accession>
<keyword evidence="2" id="KW-1185">Reference proteome</keyword>
<proteinExistence type="predicted"/>
<gene>
    <name evidence="1" type="ORF">HPB47_022595</name>
</gene>
<feature type="non-terminal residue" evidence="1">
    <location>
        <position position="1"/>
    </location>
</feature>
<feature type="non-terminal residue" evidence="1">
    <location>
        <position position="448"/>
    </location>
</feature>
<protein>
    <submittedName>
        <fullName evidence="1">Uncharacterized protein</fullName>
    </submittedName>
</protein>
<name>A0AC60Q9N6_IXOPE</name>
<evidence type="ECO:0000313" key="2">
    <source>
        <dbReference type="Proteomes" id="UP000805193"/>
    </source>
</evidence>
<reference evidence="1 2" key="1">
    <citation type="journal article" date="2020" name="Cell">
        <title>Large-Scale Comparative Analyses of Tick Genomes Elucidate Their Genetic Diversity and Vector Capacities.</title>
        <authorList>
            <consortium name="Tick Genome and Microbiome Consortium (TIGMIC)"/>
            <person name="Jia N."/>
            <person name="Wang J."/>
            <person name="Shi W."/>
            <person name="Du L."/>
            <person name="Sun Y."/>
            <person name="Zhan W."/>
            <person name="Jiang J.F."/>
            <person name="Wang Q."/>
            <person name="Zhang B."/>
            <person name="Ji P."/>
            <person name="Bell-Sakyi L."/>
            <person name="Cui X.M."/>
            <person name="Yuan T.T."/>
            <person name="Jiang B.G."/>
            <person name="Yang W.F."/>
            <person name="Lam T.T."/>
            <person name="Chang Q.C."/>
            <person name="Ding S.J."/>
            <person name="Wang X.J."/>
            <person name="Zhu J.G."/>
            <person name="Ruan X.D."/>
            <person name="Zhao L."/>
            <person name="Wei J.T."/>
            <person name="Ye R.Z."/>
            <person name="Que T.C."/>
            <person name="Du C.H."/>
            <person name="Zhou Y.H."/>
            <person name="Cheng J.X."/>
            <person name="Dai P.F."/>
            <person name="Guo W.B."/>
            <person name="Han X.H."/>
            <person name="Huang E.J."/>
            <person name="Li L.F."/>
            <person name="Wei W."/>
            <person name="Gao Y.C."/>
            <person name="Liu J.Z."/>
            <person name="Shao H.Z."/>
            <person name="Wang X."/>
            <person name="Wang C.C."/>
            <person name="Yang T.C."/>
            <person name="Huo Q.B."/>
            <person name="Li W."/>
            <person name="Chen H.Y."/>
            <person name="Chen S.E."/>
            <person name="Zhou L.G."/>
            <person name="Ni X.B."/>
            <person name="Tian J.H."/>
            <person name="Sheng Y."/>
            <person name="Liu T."/>
            <person name="Pan Y.S."/>
            <person name="Xia L.Y."/>
            <person name="Li J."/>
            <person name="Zhao F."/>
            <person name="Cao W.C."/>
        </authorList>
    </citation>
    <scope>NUCLEOTIDE SEQUENCE [LARGE SCALE GENOMIC DNA]</scope>
    <source>
        <strain evidence="1">Iper-2018</strain>
    </source>
</reference>
<sequence length="448" mass="49207">ASIAGLWRANVKNSASYANIEKALVQEVVKADLRVKSCIQDIQDGCESQEELNVKNLEAGESMRCLKKALENLRVFALEQDKIEEKERLTREVESHTLGMKRNTEALRKANLTVQKHIEARYRDSLLSGGSQVKQRGRADKETLLRSTTGMTESLFSVSRMMADQVKHSENALEMLAGRCFIAGWWERGQGSPGRLAHSRVDCEAPIFATPAKRTPPSEKTGNQPVQEVDALLREGCLRHVTQTDQWSTLTSVRAATDPGGELRQEPWGPPCSESSRTRRLCRSPNPFGVLAGIRTTDRDEVIARSVVCSSRPSGPCRLSLASLAFSALTVTLPGGSERNATATRRATEKWERATGASSLLISIRIREKSLRRFRRIRPEASLASRGRAHVTSFPAGHLTISLASEEFVMAARDVPPTLLLLRDESSSSSCSSSSSNSSGSSSSDEDR</sequence>
<dbReference type="Proteomes" id="UP000805193">
    <property type="component" value="Unassembled WGS sequence"/>
</dbReference>
<comment type="caution">
    <text evidence="1">The sequence shown here is derived from an EMBL/GenBank/DDBJ whole genome shotgun (WGS) entry which is preliminary data.</text>
</comment>
<organism evidence="1 2">
    <name type="scientific">Ixodes persulcatus</name>
    <name type="common">Taiga tick</name>
    <dbReference type="NCBI Taxonomy" id="34615"/>
    <lineage>
        <taxon>Eukaryota</taxon>
        <taxon>Metazoa</taxon>
        <taxon>Ecdysozoa</taxon>
        <taxon>Arthropoda</taxon>
        <taxon>Chelicerata</taxon>
        <taxon>Arachnida</taxon>
        <taxon>Acari</taxon>
        <taxon>Parasitiformes</taxon>
        <taxon>Ixodida</taxon>
        <taxon>Ixodoidea</taxon>
        <taxon>Ixodidae</taxon>
        <taxon>Ixodinae</taxon>
        <taxon>Ixodes</taxon>
    </lineage>
</organism>